<sequence>MSRRLITHTRQERLDGILECLMADESASAQSLAAHFDMSLMTVHRDLDELQRRGIVRKFRGGVSIERTSSYEIAAPLRRRIATEQKLAIGAAAATEVAPGQVIMLDDSTTASHMIRHLIEIEELRVVTNYLPSLRELSEVTGISVTAIGGDFDSGHESFVGEGAAKAVRELRVDALYFSTSSADRDGMYHQEEKVVRLKSEMIRCAGRRVLLMDSSKLAHTSLHRVCGWDVIDELITDDGAPLGIIEDIRAQGVVVRVVGSDRVELQEEGKS</sequence>
<dbReference type="Pfam" id="PF08220">
    <property type="entry name" value="HTH_DeoR"/>
    <property type="match status" value="1"/>
</dbReference>
<proteinExistence type="predicted"/>
<dbReference type="SMART" id="SM00420">
    <property type="entry name" value="HTH_DEOR"/>
    <property type="match status" value="1"/>
</dbReference>
<gene>
    <name evidence="1" type="ORF">FNL38_11255</name>
</gene>
<dbReference type="InterPro" id="IPR037171">
    <property type="entry name" value="NagB/RpiA_transferase-like"/>
</dbReference>
<dbReference type="PROSITE" id="PS51000">
    <property type="entry name" value="HTH_DEOR_2"/>
    <property type="match status" value="1"/>
</dbReference>
<name>A0A652YI06_NOCGL</name>
<dbReference type="PROSITE" id="PS00894">
    <property type="entry name" value="HTH_DEOR_1"/>
    <property type="match status" value="1"/>
</dbReference>
<dbReference type="InterPro" id="IPR001034">
    <property type="entry name" value="DeoR_HTH"/>
</dbReference>
<accession>A0A652YI06</accession>
<dbReference type="SMART" id="SM01134">
    <property type="entry name" value="DeoRC"/>
    <property type="match status" value="1"/>
</dbReference>
<dbReference type="InterPro" id="IPR014036">
    <property type="entry name" value="DeoR-like_C"/>
</dbReference>
<comment type="caution">
    <text evidence="1">The sequence shown here is derived from an EMBL/GenBank/DDBJ whole genome shotgun (WGS) entry which is preliminary data.</text>
</comment>
<dbReference type="InterPro" id="IPR036390">
    <property type="entry name" value="WH_DNA-bd_sf"/>
</dbReference>
<dbReference type="PANTHER" id="PTHR30363:SF44">
    <property type="entry name" value="AGA OPERON TRANSCRIPTIONAL REPRESSOR-RELATED"/>
    <property type="match status" value="1"/>
</dbReference>
<protein>
    <submittedName>
        <fullName evidence="1">DeoR family transcriptional regulator</fullName>
    </submittedName>
</protein>
<dbReference type="Gene3D" id="1.10.10.10">
    <property type="entry name" value="Winged helix-like DNA-binding domain superfamily/Winged helix DNA-binding domain"/>
    <property type="match status" value="1"/>
</dbReference>
<dbReference type="EMBL" id="VNIQ01000012">
    <property type="protein sequence ID" value="TYQ00760.1"/>
    <property type="molecule type" value="Genomic_DNA"/>
</dbReference>
<dbReference type="SUPFAM" id="SSF46785">
    <property type="entry name" value="Winged helix' DNA-binding domain"/>
    <property type="match status" value="1"/>
</dbReference>
<reference evidence="1" key="1">
    <citation type="submission" date="2019-07" db="EMBL/GenBank/DDBJ databases">
        <title>Genomic Encyclopedia of Type Strains, Phase IV (KMG-IV): sequencing the most valuable type-strain genomes for metagenomic binning, comparative biology and taxonomic classification.</title>
        <authorList>
            <person name="Goeker M."/>
        </authorList>
    </citation>
    <scope>NUCLEOTIDE SEQUENCE</scope>
    <source>
        <strain evidence="1">DSM 44596</strain>
    </source>
</reference>
<dbReference type="InterPro" id="IPR036388">
    <property type="entry name" value="WH-like_DNA-bd_sf"/>
</dbReference>
<evidence type="ECO:0000313" key="1">
    <source>
        <dbReference type="EMBL" id="TYQ00760.1"/>
    </source>
</evidence>
<dbReference type="AlphaFoldDB" id="A0A652YI06"/>
<dbReference type="Pfam" id="PF00455">
    <property type="entry name" value="DeoRC"/>
    <property type="match status" value="1"/>
</dbReference>
<dbReference type="PRINTS" id="PR00037">
    <property type="entry name" value="HTHLACR"/>
</dbReference>
<organism evidence="1">
    <name type="scientific">Nocardia globerula</name>
    <dbReference type="NCBI Taxonomy" id="1818"/>
    <lineage>
        <taxon>Bacteria</taxon>
        <taxon>Bacillati</taxon>
        <taxon>Actinomycetota</taxon>
        <taxon>Actinomycetes</taxon>
        <taxon>Mycobacteriales</taxon>
        <taxon>Nocardiaceae</taxon>
        <taxon>Nocardia</taxon>
    </lineage>
</organism>
<dbReference type="InterPro" id="IPR018356">
    <property type="entry name" value="Tscrpt_reg_HTH_DeoR_CS"/>
</dbReference>
<dbReference type="SUPFAM" id="SSF100950">
    <property type="entry name" value="NagB/RpiA/CoA transferase-like"/>
    <property type="match status" value="1"/>
</dbReference>
<dbReference type="PANTHER" id="PTHR30363">
    <property type="entry name" value="HTH-TYPE TRANSCRIPTIONAL REGULATOR SRLR-RELATED"/>
    <property type="match status" value="1"/>
</dbReference>
<dbReference type="InterPro" id="IPR050313">
    <property type="entry name" value="Carb_Metab_HTH_regulators"/>
</dbReference>
<dbReference type="GO" id="GO:0003700">
    <property type="term" value="F:DNA-binding transcription factor activity"/>
    <property type="evidence" value="ECO:0007669"/>
    <property type="project" value="InterPro"/>
</dbReference>